<name>A0A7R9GTS2_TIMCR</name>
<gene>
    <name evidence="1" type="ORF">TCEB3V08_LOCUS3368</name>
</gene>
<dbReference type="EMBL" id="OC317285">
    <property type="protein sequence ID" value="CAD7395886.1"/>
    <property type="molecule type" value="Genomic_DNA"/>
</dbReference>
<evidence type="ECO:0000313" key="1">
    <source>
        <dbReference type="EMBL" id="CAD7395886.1"/>
    </source>
</evidence>
<sequence length="190" mass="21218">MEEQLNDAVEWTTLEESVCRDYLLVLGDYIYWKCTRIWVRGVYNHFEKPPSLRDWNLGLPIISNLVHCESYALHRAATETGFNLIDHDLFAPECKKATSTASALAENSDIYLKPNGNIMLTLTVHPTEIRTSISPSSEVELNTSSALVNYATEVGQITSKVGTVFTGARMRISPADSATTYRVVITLNIC</sequence>
<protein>
    <submittedName>
        <fullName evidence="1">Uncharacterized protein</fullName>
    </submittedName>
</protein>
<proteinExistence type="predicted"/>
<dbReference type="AlphaFoldDB" id="A0A7R9GTS2"/>
<accession>A0A7R9GTS2</accession>
<organism evidence="1">
    <name type="scientific">Timema cristinae</name>
    <name type="common">Walking stick</name>
    <dbReference type="NCBI Taxonomy" id="61476"/>
    <lineage>
        <taxon>Eukaryota</taxon>
        <taxon>Metazoa</taxon>
        <taxon>Ecdysozoa</taxon>
        <taxon>Arthropoda</taxon>
        <taxon>Hexapoda</taxon>
        <taxon>Insecta</taxon>
        <taxon>Pterygota</taxon>
        <taxon>Neoptera</taxon>
        <taxon>Polyneoptera</taxon>
        <taxon>Phasmatodea</taxon>
        <taxon>Timematodea</taxon>
        <taxon>Timematoidea</taxon>
        <taxon>Timematidae</taxon>
        <taxon>Timema</taxon>
    </lineage>
</organism>
<reference evidence="1" key="1">
    <citation type="submission" date="2020-11" db="EMBL/GenBank/DDBJ databases">
        <authorList>
            <person name="Tran Van P."/>
        </authorList>
    </citation>
    <scope>NUCLEOTIDE SEQUENCE</scope>
</reference>